<evidence type="ECO:0000256" key="4">
    <source>
        <dbReference type="ARBA" id="ARBA00022692"/>
    </source>
</evidence>
<name>A0A8J5HLQ1_ZINOF</name>
<keyword evidence="3" id="KW-0813">Transport</keyword>
<sequence>MRAPAGFTADGDGASLLSSPPSSSAATAGGGSQSAWHSPVPYLFGGLAAMLGLIALALLILACSYWKLSSYLDSSYLDSSDADDGAEGPSTDHQKRAGGPAVLEERFLVIMPGDDAPTVLAIPISKPSSANSSATVTTDQGNGEPSASANAQWSDCDGAKGVLRTTVLTIFIFLCCLLELLELMMTMFLPYIWTQRSPDTFTGESDEEFDEGVMVGQLPVVSVPRHIKKRALKNKALSVSFDAKELRFNFSLNTTGICYWLSQKKGEKKKRSTKTVARKGEVEEDPDSEIGLSTISHMHCDLRKQEKEIALYGKVLSSEDPPPAAAEPDHDGDAEQDNNMIASASETKMYEDHTTTITVTTSSISHDDDNDDDDDLKPTDIIPFATRKAEKSPGLAVKKKPLKKVAKHKSHKKGGKKRSIEKKHKKNKRHKR</sequence>
<dbReference type="GO" id="GO:0006865">
    <property type="term" value="P:amino acid transport"/>
    <property type="evidence" value="ECO:0007669"/>
    <property type="project" value="UniProtKB-KW"/>
</dbReference>
<feature type="compositionally biased region" description="Low complexity" evidence="8">
    <location>
        <begin position="11"/>
        <end position="27"/>
    </location>
</feature>
<dbReference type="EMBL" id="JACMSC010000003">
    <property type="protein sequence ID" value="KAG6530248.1"/>
    <property type="molecule type" value="Genomic_DNA"/>
</dbReference>
<feature type="region of interest" description="Disordered" evidence="8">
    <location>
        <begin position="270"/>
        <end position="290"/>
    </location>
</feature>
<dbReference type="InterPro" id="IPR040359">
    <property type="entry name" value="GDU"/>
</dbReference>
<accession>A0A8J5HLQ1</accession>
<comment type="subcellular location">
    <subcellularLocation>
        <location evidence="1">Membrane</location>
        <topology evidence="1">Single-pass membrane protein</topology>
    </subcellularLocation>
</comment>
<feature type="region of interest" description="Disordered" evidence="8">
    <location>
        <begin position="127"/>
        <end position="150"/>
    </location>
</feature>
<keyword evidence="5" id="KW-0029">Amino-acid transport</keyword>
<feature type="region of interest" description="Disordered" evidence="8">
    <location>
        <begin position="360"/>
        <end position="432"/>
    </location>
</feature>
<feature type="region of interest" description="Disordered" evidence="8">
    <location>
        <begin position="317"/>
        <end position="337"/>
    </location>
</feature>
<dbReference type="GO" id="GO:0016020">
    <property type="term" value="C:membrane"/>
    <property type="evidence" value="ECO:0007669"/>
    <property type="project" value="UniProtKB-SubCell"/>
</dbReference>
<evidence type="ECO:0000256" key="3">
    <source>
        <dbReference type="ARBA" id="ARBA00022448"/>
    </source>
</evidence>
<evidence type="ECO:0000256" key="9">
    <source>
        <dbReference type="SAM" id="Phobius"/>
    </source>
</evidence>
<gene>
    <name evidence="10" type="ORF">ZIOFF_012471</name>
</gene>
<dbReference type="PANTHER" id="PTHR33228:SF82">
    <property type="entry name" value="OS06G0654400 PROTEIN"/>
    <property type="match status" value="1"/>
</dbReference>
<feature type="transmembrane region" description="Helical" evidence="9">
    <location>
        <begin position="42"/>
        <end position="66"/>
    </location>
</feature>
<feature type="transmembrane region" description="Helical" evidence="9">
    <location>
        <begin position="170"/>
        <end position="193"/>
    </location>
</feature>
<evidence type="ECO:0000256" key="2">
    <source>
        <dbReference type="ARBA" id="ARBA00009977"/>
    </source>
</evidence>
<comment type="caution">
    <text evidence="10">The sequence shown here is derived from an EMBL/GenBank/DDBJ whole genome shotgun (WGS) entry which is preliminary data.</text>
</comment>
<evidence type="ECO:0000313" key="11">
    <source>
        <dbReference type="Proteomes" id="UP000734854"/>
    </source>
</evidence>
<evidence type="ECO:0000256" key="5">
    <source>
        <dbReference type="ARBA" id="ARBA00022970"/>
    </source>
</evidence>
<evidence type="ECO:0000256" key="7">
    <source>
        <dbReference type="ARBA" id="ARBA00023136"/>
    </source>
</evidence>
<evidence type="ECO:0000256" key="1">
    <source>
        <dbReference type="ARBA" id="ARBA00004167"/>
    </source>
</evidence>
<keyword evidence="11" id="KW-1185">Reference proteome</keyword>
<evidence type="ECO:0000256" key="8">
    <source>
        <dbReference type="SAM" id="MobiDB-lite"/>
    </source>
</evidence>
<keyword evidence="7 9" id="KW-0472">Membrane</keyword>
<keyword evidence="6 9" id="KW-1133">Transmembrane helix</keyword>
<keyword evidence="4 9" id="KW-0812">Transmembrane</keyword>
<dbReference type="AlphaFoldDB" id="A0A8J5HLQ1"/>
<proteinExistence type="inferred from homology"/>
<evidence type="ECO:0000256" key="6">
    <source>
        <dbReference type="ARBA" id="ARBA00022989"/>
    </source>
</evidence>
<protein>
    <submittedName>
        <fullName evidence="10">Uncharacterized protein</fullName>
    </submittedName>
</protein>
<organism evidence="10 11">
    <name type="scientific">Zingiber officinale</name>
    <name type="common">Ginger</name>
    <name type="synonym">Amomum zingiber</name>
    <dbReference type="NCBI Taxonomy" id="94328"/>
    <lineage>
        <taxon>Eukaryota</taxon>
        <taxon>Viridiplantae</taxon>
        <taxon>Streptophyta</taxon>
        <taxon>Embryophyta</taxon>
        <taxon>Tracheophyta</taxon>
        <taxon>Spermatophyta</taxon>
        <taxon>Magnoliopsida</taxon>
        <taxon>Liliopsida</taxon>
        <taxon>Zingiberales</taxon>
        <taxon>Zingiberaceae</taxon>
        <taxon>Zingiber</taxon>
    </lineage>
</organism>
<dbReference type="GO" id="GO:0080143">
    <property type="term" value="P:regulation of amino acid export"/>
    <property type="evidence" value="ECO:0007669"/>
    <property type="project" value="InterPro"/>
</dbReference>
<feature type="compositionally biased region" description="Basic residues" evidence="8">
    <location>
        <begin position="397"/>
        <end position="432"/>
    </location>
</feature>
<reference evidence="10 11" key="1">
    <citation type="submission" date="2020-08" db="EMBL/GenBank/DDBJ databases">
        <title>Plant Genome Project.</title>
        <authorList>
            <person name="Zhang R.-G."/>
        </authorList>
    </citation>
    <scope>NUCLEOTIDE SEQUENCE [LARGE SCALE GENOMIC DNA]</scope>
    <source>
        <tissue evidence="10">Rhizome</tissue>
    </source>
</reference>
<dbReference type="Proteomes" id="UP000734854">
    <property type="component" value="Unassembled WGS sequence"/>
</dbReference>
<dbReference type="PANTHER" id="PTHR33228">
    <property type="entry name" value="PROTEIN GLUTAMINE DUMPER 4-RELATED"/>
    <property type="match status" value="1"/>
</dbReference>
<feature type="region of interest" description="Disordered" evidence="8">
    <location>
        <begin position="1"/>
        <end position="34"/>
    </location>
</feature>
<comment type="similarity">
    <text evidence="2">Belongs to the GLUTAMINE DUMPER 1 (TC 9.B.60) family.</text>
</comment>
<evidence type="ECO:0000313" key="10">
    <source>
        <dbReference type="EMBL" id="KAG6530248.1"/>
    </source>
</evidence>